<dbReference type="RefSeq" id="WP_186741876.1">
    <property type="nucleotide sequence ID" value="NZ_CP060394.1"/>
</dbReference>
<feature type="compositionally biased region" description="Pro residues" evidence="1">
    <location>
        <begin position="171"/>
        <end position="188"/>
    </location>
</feature>
<evidence type="ECO:0000256" key="1">
    <source>
        <dbReference type="SAM" id="MobiDB-lite"/>
    </source>
</evidence>
<dbReference type="KEGG" id="adin:H7849_19905"/>
<dbReference type="GO" id="GO:0051082">
    <property type="term" value="F:unfolded protein binding"/>
    <property type="evidence" value="ECO:0007669"/>
    <property type="project" value="TreeGrafter"/>
</dbReference>
<accession>A0A7G8BFK8</accession>
<dbReference type="AlphaFoldDB" id="A0A7G8BFK8"/>
<reference evidence="2 3" key="1">
    <citation type="submission" date="2020-08" db="EMBL/GenBank/DDBJ databases">
        <title>Edaphobacter telluris sp. nov. and Acidobacterium dinghuensis sp. nov., two acidobacteria isolated from forest soil.</title>
        <authorList>
            <person name="Fu J."/>
            <person name="Qiu L."/>
        </authorList>
    </citation>
    <scope>NUCLEOTIDE SEQUENCE [LARGE SCALE GENOMIC DNA]</scope>
    <source>
        <strain evidence="2">4Y35</strain>
    </source>
</reference>
<keyword evidence="3" id="KW-1185">Reference proteome</keyword>
<dbReference type="PANTHER" id="PTHR38102">
    <property type="entry name" value="PERIPLASMIC CHAPERONE SPY"/>
    <property type="match status" value="1"/>
</dbReference>
<feature type="compositionally biased region" description="Basic and acidic residues" evidence="1">
    <location>
        <begin position="153"/>
        <end position="165"/>
    </location>
</feature>
<dbReference type="Proteomes" id="UP000515312">
    <property type="component" value="Chromosome"/>
</dbReference>
<dbReference type="Pfam" id="PF13801">
    <property type="entry name" value="Metal_resist"/>
    <property type="match status" value="1"/>
</dbReference>
<evidence type="ECO:0000313" key="2">
    <source>
        <dbReference type="EMBL" id="QNI31328.1"/>
    </source>
</evidence>
<gene>
    <name evidence="2" type="ORF">H7849_19905</name>
</gene>
<dbReference type="EMBL" id="CP060394">
    <property type="protein sequence ID" value="QNI31328.1"/>
    <property type="molecule type" value="Genomic_DNA"/>
</dbReference>
<name>A0A7G8BFK8_9BACT</name>
<sequence length="188" mass="20561">MGETRKLLGLGLILAGCLGALGTSRRAAAQEMTPGPPPMERAFGGRMLHGRWWDDPQTAQKIGLTADQQTKMDGILQQHRLKLIDLNASLQKQEAIMQPLIEADQPDEGKILGQIDAIAQARAELEKANARMLLGIRQVLTPDQWTKLKALRAEKKEEWGREGRGMRRGPGGPPALPDGGPPPQPQME</sequence>
<protein>
    <submittedName>
        <fullName evidence="2">Periplasmic heavy metal sensor</fullName>
    </submittedName>
</protein>
<evidence type="ECO:0000313" key="3">
    <source>
        <dbReference type="Proteomes" id="UP000515312"/>
    </source>
</evidence>
<dbReference type="PROSITE" id="PS51257">
    <property type="entry name" value="PROKAR_LIPOPROTEIN"/>
    <property type="match status" value="1"/>
</dbReference>
<dbReference type="Gene3D" id="1.20.120.1490">
    <property type="match status" value="1"/>
</dbReference>
<organism evidence="2 3">
    <name type="scientific">Alloacidobacterium dinghuense</name>
    <dbReference type="NCBI Taxonomy" id="2763107"/>
    <lineage>
        <taxon>Bacteria</taxon>
        <taxon>Pseudomonadati</taxon>
        <taxon>Acidobacteriota</taxon>
        <taxon>Terriglobia</taxon>
        <taxon>Terriglobales</taxon>
        <taxon>Acidobacteriaceae</taxon>
        <taxon>Alloacidobacterium</taxon>
    </lineage>
</organism>
<dbReference type="GO" id="GO:0030288">
    <property type="term" value="C:outer membrane-bounded periplasmic space"/>
    <property type="evidence" value="ECO:0007669"/>
    <property type="project" value="TreeGrafter"/>
</dbReference>
<dbReference type="InterPro" id="IPR025961">
    <property type="entry name" value="Metal_resist"/>
</dbReference>
<feature type="region of interest" description="Disordered" evidence="1">
    <location>
        <begin position="153"/>
        <end position="188"/>
    </location>
</feature>
<dbReference type="InterPro" id="IPR052211">
    <property type="entry name" value="Cpx_auxiliary_protein"/>
</dbReference>
<dbReference type="PANTHER" id="PTHR38102:SF1">
    <property type="entry name" value="PERIPLASMIC CHAPERONE SPY"/>
    <property type="match status" value="1"/>
</dbReference>
<proteinExistence type="predicted"/>